<dbReference type="InterPro" id="IPR015422">
    <property type="entry name" value="PyrdxlP-dep_Trfase_small"/>
</dbReference>
<dbReference type="InterPro" id="IPR015424">
    <property type="entry name" value="PyrdxlP-dep_Trfase"/>
</dbReference>
<evidence type="ECO:0000256" key="2">
    <source>
        <dbReference type="ARBA" id="ARBA00022898"/>
    </source>
</evidence>
<dbReference type="GO" id="GO:0030170">
    <property type="term" value="F:pyridoxal phosphate binding"/>
    <property type="evidence" value="ECO:0007669"/>
    <property type="project" value="InterPro"/>
</dbReference>
<organism evidence="4 5">
    <name type="scientific">[Torrubiella] hemipterigena</name>
    <dbReference type="NCBI Taxonomy" id="1531966"/>
    <lineage>
        <taxon>Eukaryota</taxon>
        <taxon>Fungi</taxon>
        <taxon>Dikarya</taxon>
        <taxon>Ascomycota</taxon>
        <taxon>Pezizomycotina</taxon>
        <taxon>Sordariomycetes</taxon>
        <taxon>Hypocreomycetidae</taxon>
        <taxon>Hypocreales</taxon>
        <taxon>Clavicipitaceae</taxon>
        <taxon>Clavicipitaceae incertae sedis</taxon>
        <taxon>'Torrubiella' clade</taxon>
    </lineage>
</organism>
<dbReference type="EMBL" id="CDHN01000002">
    <property type="protein sequence ID" value="CEJ87142.1"/>
    <property type="molecule type" value="Genomic_DNA"/>
</dbReference>
<dbReference type="Proteomes" id="UP000039046">
    <property type="component" value="Unassembled WGS sequence"/>
</dbReference>
<dbReference type="PANTHER" id="PTHR42699:SF1">
    <property type="entry name" value="CYSTATHIONINE GAMMA-SYNTHASE-RELATED"/>
    <property type="match status" value="1"/>
</dbReference>
<dbReference type="SUPFAM" id="SSF53383">
    <property type="entry name" value="PLP-dependent transferases"/>
    <property type="match status" value="1"/>
</dbReference>
<dbReference type="OrthoDB" id="10047078at2759"/>
<gene>
    <name evidence="4" type="ORF">VHEMI04318</name>
</gene>
<evidence type="ECO:0000256" key="1">
    <source>
        <dbReference type="ARBA" id="ARBA00001933"/>
    </source>
</evidence>
<reference evidence="4 5" key="1">
    <citation type="journal article" date="2015" name="Genome Announc.">
        <title>Draft Genome Sequence and Gene Annotation of the Entomopathogenic Fungus Verticillium hemipterigenum.</title>
        <authorList>
            <person name="Horn F."/>
            <person name="Habel A."/>
            <person name="Scharf D.H."/>
            <person name="Dworschak J."/>
            <person name="Brakhage A.A."/>
            <person name="Guthke R."/>
            <person name="Hertweck C."/>
            <person name="Linde J."/>
        </authorList>
    </citation>
    <scope>NUCLEOTIDE SEQUENCE [LARGE SCALE GENOMIC DNA]</scope>
</reference>
<evidence type="ECO:0008006" key="6">
    <source>
        <dbReference type="Google" id="ProtNLM"/>
    </source>
</evidence>
<evidence type="ECO:0000313" key="4">
    <source>
        <dbReference type="EMBL" id="CEJ87142.1"/>
    </source>
</evidence>
<protein>
    <recommendedName>
        <fullName evidence="6">Cystathionine gamma-synthase</fullName>
    </recommendedName>
</protein>
<accession>A0A0A1TFZ4</accession>
<dbReference type="Gene3D" id="3.90.1150.10">
    <property type="entry name" value="Aspartate Aminotransferase, domain 1"/>
    <property type="match status" value="1"/>
</dbReference>
<dbReference type="STRING" id="1531966.A0A0A1TFZ4"/>
<sequence length="590" mass="65127">MASTTPLAKPPAFGTSIPKRPHAVSVHLPKWEDVVDVALGKPRVKGILKGGYPRSFIHESIVAVHQAVLKKHGNETQIALVFPAREHVDACKTYLCTPPNGSEGIPEEEVQTLNLEFDVEYGPEDGSALTTTRQPLFAVLLPATHAAKAQVFWRITGCGISSRLADDLIKNLDTMTIARETETPKAFITSRSAEVVVRNRIGNFLDRAPIKPRTKYVQSDDVFMFPAGMSAIYNCTKALKSWPGAQMVVFGFPYELTVKVQQDFSKACTFYGFGTTVELDQFEESLRIKSLKNPDERPVQAVWCECASNPLLRTVDLDRIRRLADKYGFLVIIDDTIGSSANVDVMDIADVVITSLTKSFNGYADVLCGSIALNPAMPHYENLKSTISTSYTNYFYVADAVQLEINSRNYLERSTIMNRNASYLVSILEPLTRDHHPDSPLTHVYHPSTCWSAENYKARLRQSTDDFTPGHGFLFTLEFVNLKVATAFYDAIQVCKGPSIGAPITLALPYVQVVFQKEKQWAASYGLSEAIVRISVGLEDQMALAMAVLDAMRVADASMEDIRLEKSTRQLTIAPAAVSRASVAPPMASV</sequence>
<dbReference type="GO" id="GO:0019346">
    <property type="term" value="P:transsulfuration"/>
    <property type="evidence" value="ECO:0007669"/>
    <property type="project" value="InterPro"/>
</dbReference>
<evidence type="ECO:0000313" key="5">
    <source>
        <dbReference type="Proteomes" id="UP000039046"/>
    </source>
</evidence>
<dbReference type="Gene3D" id="3.40.640.10">
    <property type="entry name" value="Type I PLP-dependent aspartate aminotransferase-like (Major domain)"/>
    <property type="match status" value="1"/>
</dbReference>
<name>A0A0A1TFZ4_9HYPO</name>
<keyword evidence="2 3" id="KW-0663">Pyridoxal phosphate</keyword>
<comment type="similarity">
    <text evidence="3">Belongs to the trans-sulfuration enzymes family.</text>
</comment>
<dbReference type="InterPro" id="IPR051750">
    <property type="entry name" value="Trans-sulfuration_enzymes"/>
</dbReference>
<dbReference type="InterPro" id="IPR015421">
    <property type="entry name" value="PyrdxlP-dep_Trfase_major"/>
</dbReference>
<keyword evidence="5" id="KW-1185">Reference proteome</keyword>
<dbReference type="PANTHER" id="PTHR42699">
    <property type="match status" value="1"/>
</dbReference>
<dbReference type="HOGENOM" id="CLU_011302_3_0_1"/>
<proteinExistence type="inferred from homology"/>
<dbReference type="Pfam" id="PF01053">
    <property type="entry name" value="Cys_Met_Meta_PP"/>
    <property type="match status" value="1"/>
</dbReference>
<dbReference type="InterPro" id="IPR000277">
    <property type="entry name" value="Cys/Met-Metab_PyrdxlP-dep_enz"/>
</dbReference>
<comment type="cofactor">
    <cofactor evidence="1 3">
        <name>pyridoxal 5'-phosphate</name>
        <dbReference type="ChEBI" id="CHEBI:597326"/>
    </cofactor>
</comment>
<dbReference type="GO" id="GO:0003962">
    <property type="term" value="F:cystathionine gamma-synthase activity"/>
    <property type="evidence" value="ECO:0007669"/>
    <property type="project" value="TreeGrafter"/>
</dbReference>
<dbReference type="AlphaFoldDB" id="A0A0A1TFZ4"/>
<evidence type="ECO:0000256" key="3">
    <source>
        <dbReference type="RuleBase" id="RU362118"/>
    </source>
</evidence>